<protein>
    <submittedName>
        <fullName evidence="1">Uncharacterized protein</fullName>
    </submittedName>
</protein>
<reference evidence="1" key="2">
    <citation type="submission" date="2020-12" db="EMBL/GenBank/DDBJ databases">
        <authorList>
            <person name="Kanost M."/>
        </authorList>
    </citation>
    <scope>NUCLEOTIDE SEQUENCE</scope>
</reference>
<accession>A0A922CI87</accession>
<evidence type="ECO:0000313" key="2">
    <source>
        <dbReference type="Proteomes" id="UP000791440"/>
    </source>
</evidence>
<dbReference type="EMBL" id="JH668349">
    <property type="protein sequence ID" value="KAG6447845.1"/>
    <property type="molecule type" value="Genomic_DNA"/>
</dbReference>
<sequence>MQAPCPVYQKVIRLGDWLRSKRADYKSPERKAAMLIYAAAAIHHESDWPDPPQWPDGLAG</sequence>
<comment type="caution">
    <text evidence="1">The sequence shown here is derived from an EMBL/GenBank/DDBJ whole genome shotgun (WGS) entry which is preliminary data.</text>
</comment>
<name>A0A922CI87_MANSE</name>
<evidence type="ECO:0000313" key="1">
    <source>
        <dbReference type="EMBL" id="KAG6447845.1"/>
    </source>
</evidence>
<keyword evidence="2" id="KW-1185">Reference proteome</keyword>
<proteinExistence type="predicted"/>
<reference evidence="1" key="1">
    <citation type="journal article" date="2016" name="Insect Biochem. Mol. Biol.">
        <title>Multifaceted biological insights from a draft genome sequence of the tobacco hornworm moth, Manduca sexta.</title>
        <authorList>
            <person name="Kanost M.R."/>
            <person name="Arrese E.L."/>
            <person name="Cao X."/>
            <person name="Chen Y.R."/>
            <person name="Chellapilla S."/>
            <person name="Goldsmith M.R."/>
            <person name="Grosse-Wilde E."/>
            <person name="Heckel D.G."/>
            <person name="Herndon N."/>
            <person name="Jiang H."/>
            <person name="Papanicolaou A."/>
            <person name="Qu J."/>
            <person name="Soulages J.L."/>
            <person name="Vogel H."/>
            <person name="Walters J."/>
            <person name="Waterhouse R.M."/>
            <person name="Ahn S.J."/>
            <person name="Almeida F.C."/>
            <person name="An C."/>
            <person name="Aqrawi P."/>
            <person name="Bretschneider A."/>
            <person name="Bryant W.B."/>
            <person name="Bucks S."/>
            <person name="Chao H."/>
            <person name="Chevignon G."/>
            <person name="Christen J.M."/>
            <person name="Clarke D.F."/>
            <person name="Dittmer N.T."/>
            <person name="Ferguson L.C.F."/>
            <person name="Garavelou S."/>
            <person name="Gordon K.H.J."/>
            <person name="Gunaratna R.T."/>
            <person name="Han Y."/>
            <person name="Hauser F."/>
            <person name="He Y."/>
            <person name="Heidel-Fischer H."/>
            <person name="Hirsh A."/>
            <person name="Hu Y."/>
            <person name="Jiang H."/>
            <person name="Kalra D."/>
            <person name="Klinner C."/>
            <person name="Konig C."/>
            <person name="Kovar C."/>
            <person name="Kroll A.R."/>
            <person name="Kuwar S.S."/>
            <person name="Lee S.L."/>
            <person name="Lehman R."/>
            <person name="Li K."/>
            <person name="Li Z."/>
            <person name="Liang H."/>
            <person name="Lovelace S."/>
            <person name="Lu Z."/>
            <person name="Mansfield J.H."/>
            <person name="McCulloch K.J."/>
            <person name="Mathew T."/>
            <person name="Morton B."/>
            <person name="Muzny D.M."/>
            <person name="Neunemann D."/>
            <person name="Ongeri F."/>
            <person name="Pauchet Y."/>
            <person name="Pu L.L."/>
            <person name="Pyrousis I."/>
            <person name="Rao X.J."/>
            <person name="Redding A."/>
            <person name="Roesel C."/>
            <person name="Sanchez-Gracia A."/>
            <person name="Schaack S."/>
            <person name="Shukla A."/>
            <person name="Tetreau G."/>
            <person name="Wang Y."/>
            <person name="Xiong G.H."/>
            <person name="Traut W."/>
            <person name="Walsh T.K."/>
            <person name="Worley K.C."/>
            <person name="Wu D."/>
            <person name="Wu W."/>
            <person name="Wu Y.Q."/>
            <person name="Zhang X."/>
            <person name="Zou Z."/>
            <person name="Zucker H."/>
            <person name="Briscoe A.D."/>
            <person name="Burmester T."/>
            <person name="Clem R.J."/>
            <person name="Feyereisen R."/>
            <person name="Grimmelikhuijzen C.J.P."/>
            <person name="Hamodrakas S.J."/>
            <person name="Hansson B.S."/>
            <person name="Huguet E."/>
            <person name="Jermiin L.S."/>
            <person name="Lan Q."/>
            <person name="Lehman H.K."/>
            <person name="Lorenzen M."/>
            <person name="Merzendorfer H."/>
            <person name="Michalopoulos I."/>
            <person name="Morton D.B."/>
            <person name="Muthukrishnan S."/>
            <person name="Oakeshott J.G."/>
            <person name="Palmer W."/>
            <person name="Park Y."/>
            <person name="Passarelli A.L."/>
            <person name="Rozas J."/>
            <person name="Schwartz L.M."/>
            <person name="Smith W."/>
            <person name="Southgate A."/>
            <person name="Vilcinskas A."/>
            <person name="Vogt R."/>
            <person name="Wang P."/>
            <person name="Werren J."/>
            <person name="Yu X.Q."/>
            <person name="Zhou J.J."/>
            <person name="Brown S.J."/>
            <person name="Scherer S.E."/>
            <person name="Richards S."/>
            <person name="Blissard G.W."/>
        </authorList>
    </citation>
    <scope>NUCLEOTIDE SEQUENCE</scope>
</reference>
<gene>
    <name evidence="1" type="ORF">O3G_MSEX005163</name>
</gene>
<organism evidence="1 2">
    <name type="scientific">Manduca sexta</name>
    <name type="common">Tobacco hawkmoth</name>
    <name type="synonym">Tobacco hornworm</name>
    <dbReference type="NCBI Taxonomy" id="7130"/>
    <lineage>
        <taxon>Eukaryota</taxon>
        <taxon>Metazoa</taxon>
        <taxon>Ecdysozoa</taxon>
        <taxon>Arthropoda</taxon>
        <taxon>Hexapoda</taxon>
        <taxon>Insecta</taxon>
        <taxon>Pterygota</taxon>
        <taxon>Neoptera</taxon>
        <taxon>Endopterygota</taxon>
        <taxon>Lepidoptera</taxon>
        <taxon>Glossata</taxon>
        <taxon>Ditrysia</taxon>
        <taxon>Bombycoidea</taxon>
        <taxon>Sphingidae</taxon>
        <taxon>Sphinginae</taxon>
        <taxon>Sphingini</taxon>
        <taxon>Manduca</taxon>
    </lineage>
</organism>
<dbReference type="Proteomes" id="UP000791440">
    <property type="component" value="Unassembled WGS sequence"/>
</dbReference>
<dbReference type="AlphaFoldDB" id="A0A922CI87"/>